<feature type="signal peptide" evidence="1">
    <location>
        <begin position="1"/>
        <end position="29"/>
    </location>
</feature>
<gene>
    <name evidence="2" type="ORF">FHT01_001819</name>
</gene>
<dbReference type="PROSITE" id="PS51318">
    <property type="entry name" value="TAT"/>
    <property type="match status" value="1"/>
</dbReference>
<accession>A0ABX0U4L3</accession>
<dbReference type="InterPro" id="IPR010869">
    <property type="entry name" value="DUF1501"/>
</dbReference>
<comment type="caution">
    <text evidence="2">The sequence shown here is derived from an EMBL/GenBank/DDBJ whole genome shotgun (WGS) entry which is preliminary data.</text>
</comment>
<sequence length="384" mass="39681">MLDRRTFVTTGAAAALSMGFAPRMSFASAATTKRFVFIIQRGAADGLGTLAPVGDPAFAGARGVLAQDFADAPRLDAMFALHPNLATVSGLYKGGEALFAHAVASPYRDRSHFDGQNVLESGGAAAYRIKDGWMNRLLGVLPRDQARAIAVAATVPLALRGSIDVASYAPSALPDASDDLLARVATLYAQDEQLHAIWQQATATRALTGDMAADDGRNAAATGALAARLIAPDNGARIAMIETGGWDTHAGQRGRLGAQLKGLDAMVGALKQGLGPLWAETMVLVATEFGRTVKVNGTQGTDHGTASAAMLLGGAVKGGRVIADWPGLGEAALYEGRDLNPTLGLDAFIAGAVAEHFAIDPVRTASALFPQSGKVARVEGLVRV</sequence>
<reference evidence="2 3" key="1">
    <citation type="submission" date="2020-03" db="EMBL/GenBank/DDBJ databases">
        <title>Genomic Encyclopedia of Type Strains, Phase IV (KMG-IV): sequencing the most valuable type-strain genomes for metagenomic binning, comparative biology and taxonomic classification.</title>
        <authorList>
            <person name="Goeker M."/>
        </authorList>
    </citation>
    <scope>NUCLEOTIDE SEQUENCE [LARGE SCALE GENOMIC DNA]</scope>
    <source>
        <strain evidence="2 3">DSM 22753</strain>
    </source>
</reference>
<organism evidence="2 3">
    <name type="scientific">Sphingomonas japonica</name>
    <dbReference type="NCBI Taxonomy" id="511662"/>
    <lineage>
        <taxon>Bacteria</taxon>
        <taxon>Pseudomonadati</taxon>
        <taxon>Pseudomonadota</taxon>
        <taxon>Alphaproteobacteria</taxon>
        <taxon>Sphingomonadales</taxon>
        <taxon>Sphingomonadaceae</taxon>
        <taxon>Sphingomonas</taxon>
    </lineage>
</organism>
<dbReference type="Pfam" id="PF07394">
    <property type="entry name" value="DUF1501"/>
    <property type="match status" value="1"/>
</dbReference>
<dbReference type="InterPro" id="IPR006311">
    <property type="entry name" value="TAT_signal"/>
</dbReference>
<dbReference type="EMBL" id="JAASQP010000001">
    <property type="protein sequence ID" value="NIJ24277.1"/>
    <property type="molecule type" value="Genomic_DNA"/>
</dbReference>
<name>A0ABX0U4L3_9SPHN</name>
<evidence type="ECO:0000256" key="1">
    <source>
        <dbReference type="SAM" id="SignalP"/>
    </source>
</evidence>
<keyword evidence="1" id="KW-0732">Signal</keyword>
<dbReference type="RefSeq" id="WP_140046658.1">
    <property type="nucleotide sequence ID" value="NZ_BAAAEV010000001.1"/>
</dbReference>
<protein>
    <submittedName>
        <fullName evidence="2">Uncharacterized protein (DUF1501 family)</fullName>
    </submittedName>
</protein>
<evidence type="ECO:0000313" key="2">
    <source>
        <dbReference type="EMBL" id="NIJ24277.1"/>
    </source>
</evidence>
<proteinExistence type="predicted"/>
<dbReference type="Proteomes" id="UP000788153">
    <property type="component" value="Unassembled WGS sequence"/>
</dbReference>
<dbReference type="PANTHER" id="PTHR43737:SF1">
    <property type="entry name" value="DUF1501 DOMAIN-CONTAINING PROTEIN"/>
    <property type="match status" value="1"/>
</dbReference>
<evidence type="ECO:0000313" key="3">
    <source>
        <dbReference type="Proteomes" id="UP000788153"/>
    </source>
</evidence>
<dbReference type="PANTHER" id="PTHR43737">
    <property type="entry name" value="BLL7424 PROTEIN"/>
    <property type="match status" value="1"/>
</dbReference>
<feature type="chain" id="PRO_5046993571" evidence="1">
    <location>
        <begin position="30"/>
        <end position="384"/>
    </location>
</feature>
<keyword evidence="3" id="KW-1185">Reference proteome</keyword>